<organism evidence="5 6">
    <name type="scientific">Pendulispora brunnea</name>
    <dbReference type="NCBI Taxonomy" id="2905690"/>
    <lineage>
        <taxon>Bacteria</taxon>
        <taxon>Pseudomonadati</taxon>
        <taxon>Myxococcota</taxon>
        <taxon>Myxococcia</taxon>
        <taxon>Myxococcales</taxon>
        <taxon>Sorangiineae</taxon>
        <taxon>Pendulisporaceae</taxon>
        <taxon>Pendulispora</taxon>
    </lineage>
</organism>
<name>A0ABZ2K0E7_9BACT</name>
<evidence type="ECO:0000256" key="3">
    <source>
        <dbReference type="SAM" id="MobiDB-lite"/>
    </source>
</evidence>
<dbReference type="Pfam" id="PF00550">
    <property type="entry name" value="PP-binding"/>
    <property type="match status" value="1"/>
</dbReference>
<dbReference type="InterPro" id="IPR009081">
    <property type="entry name" value="PP-bd_ACP"/>
</dbReference>
<feature type="region of interest" description="Disordered" evidence="3">
    <location>
        <begin position="87"/>
        <end position="106"/>
    </location>
</feature>
<keyword evidence="2" id="KW-0597">Phosphoprotein</keyword>
<evidence type="ECO:0000313" key="6">
    <source>
        <dbReference type="Proteomes" id="UP001379533"/>
    </source>
</evidence>
<evidence type="ECO:0000259" key="4">
    <source>
        <dbReference type="Pfam" id="PF00550"/>
    </source>
</evidence>
<dbReference type="Proteomes" id="UP001379533">
    <property type="component" value="Chromosome"/>
</dbReference>
<protein>
    <submittedName>
        <fullName evidence="5">Phosphopantetheine-binding protein</fullName>
    </submittedName>
</protein>
<gene>
    <name evidence="5" type="ORF">LZC95_37910</name>
</gene>
<dbReference type="EMBL" id="CP089982">
    <property type="protein sequence ID" value="WXA92219.1"/>
    <property type="molecule type" value="Genomic_DNA"/>
</dbReference>
<evidence type="ECO:0000256" key="2">
    <source>
        <dbReference type="ARBA" id="ARBA00022553"/>
    </source>
</evidence>
<keyword evidence="1" id="KW-0596">Phosphopantetheine</keyword>
<reference evidence="5 6" key="1">
    <citation type="submission" date="2021-12" db="EMBL/GenBank/DDBJ databases">
        <title>Discovery of the Pendulisporaceae a myxobacterial family with distinct sporulation behavior and unique specialized metabolism.</title>
        <authorList>
            <person name="Garcia R."/>
            <person name="Popoff A."/>
            <person name="Bader C.D."/>
            <person name="Loehr J."/>
            <person name="Walesch S."/>
            <person name="Walt C."/>
            <person name="Boldt J."/>
            <person name="Bunk B."/>
            <person name="Haeckl F.J.F.P.J."/>
            <person name="Gunesch A.P."/>
            <person name="Birkelbach J."/>
            <person name="Nuebel U."/>
            <person name="Pietschmann T."/>
            <person name="Bach T."/>
            <person name="Mueller R."/>
        </authorList>
    </citation>
    <scope>NUCLEOTIDE SEQUENCE [LARGE SCALE GENOMIC DNA]</scope>
    <source>
        <strain evidence="5 6">MSr12523</strain>
    </source>
</reference>
<dbReference type="RefSeq" id="WP_394842836.1">
    <property type="nucleotide sequence ID" value="NZ_CP089982.1"/>
</dbReference>
<evidence type="ECO:0000313" key="5">
    <source>
        <dbReference type="EMBL" id="WXA92219.1"/>
    </source>
</evidence>
<proteinExistence type="predicted"/>
<dbReference type="SUPFAM" id="SSF47336">
    <property type="entry name" value="ACP-like"/>
    <property type="match status" value="1"/>
</dbReference>
<evidence type="ECO:0000256" key="1">
    <source>
        <dbReference type="ARBA" id="ARBA00022450"/>
    </source>
</evidence>
<dbReference type="PROSITE" id="PS00012">
    <property type="entry name" value="PHOSPHOPANTETHEINE"/>
    <property type="match status" value="1"/>
</dbReference>
<dbReference type="InterPro" id="IPR006162">
    <property type="entry name" value="Ppantetheine_attach_site"/>
</dbReference>
<dbReference type="InterPro" id="IPR036736">
    <property type="entry name" value="ACP-like_sf"/>
</dbReference>
<accession>A0ABZ2K0E7</accession>
<dbReference type="Gene3D" id="1.10.1200.10">
    <property type="entry name" value="ACP-like"/>
    <property type="match status" value="1"/>
</dbReference>
<keyword evidence="6" id="KW-1185">Reference proteome</keyword>
<sequence length="106" mass="11290">MSKEFTLEDLKRVLLAGAGADENVDLDGDILDTDFADLGYESVAMLETGRRIEIERRISLDDGALAEARTPRELLSLVNQYRSAGHSGHAGHAAHAVHASAAGMGT</sequence>
<feature type="domain" description="Carrier" evidence="4">
    <location>
        <begin position="27"/>
        <end position="77"/>
    </location>
</feature>